<name>A0AAJ5TBD8_STRSA</name>
<dbReference type="EMBL" id="LR134002">
    <property type="protein sequence ID" value="VDY72780.1"/>
    <property type="molecule type" value="Genomic_DNA"/>
</dbReference>
<comment type="similarity">
    <text evidence="1">In the N-terminal section; belongs to the LXG family.</text>
</comment>
<dbReference type="PROSITE" id="PS51756">
    <property type="entry name" value="LXG"/>
    <property type="match status" value="1"/>
</dbReference>
<gene>
    <name evidence="3" type="ORF">NCTC10904_02066</name>
</gene>
<dbReference type="RefSeq" id="WP_126435969.1">
    <property type="nucleotide sequence ID" value="NZ_LR134002.1"/>
</dbReference>
<dbReference type="AlphaFoldDB" id="A0AAJ5TBD8"/>
<evidence type="ECO:0000256" key="1">
    <source>
        <dbReference type="ARBA" id="ARBA00034117"/>
    </source>
</evidence>
<dbReference type="InterPro" id="IPR006829">
    <property type="entry name" value="LXG_dom"/>
</dbReference>
<accession>A0AAJ5TBD8</accession>
<reference evidence="3 4" key="1">
    <citation type="submission" date="2018-12" db="EMBL/GenBank/DDBJ databases">
        <authorList>
            <consortium name="Pathogen Informatics"/>
        </authorList>
    </citation>
    <scope>NUCLEOTIDE SEQUENCE [LARGE SCALE GENOMIC DNA]</scope>
    <source>
        <strain evidence="4">NCTC 10904</strain>
    </source>
</reference>
<proteinExistence type="inferred from homology"/>
<protein>
    <submittedName>
        <fullName evidence="3">Transposase, Gram-positive bacteria</fullName>
    </submittedName>
</protein>
<sequence length="464" mass="49037">MKIDMTEVHNQKTALSNSQTSITSQLETAKTSFVSLVNSESLKGDVKGAIDAKISNHQVPLLTNFSNALAVLSAQYDKTIEQFKSTVSETATDAIIDTDYLQGLLDGFSSIETNISTVNQATANIYSSISDIISLTNPDASTITTPLSEGKTILTDTKTNMASFNGWKRGDEYSKLLQVQATALKGLEGAGKSSFTSKEAKAFYKGTAFMDGVEEVTNSVLNSTPIKVLDYIVEELKSIAESLGIDGFKAASTKAGAMVNSLIRKSAGRKLLQYGVRGANFVMINSGTRTGTQALARAAKSFARGEKIAGWATKFGKFIGGHVDDVRFVKDSLGHLNKDILKADIFRNMKSAVSQKGLGAVKNVGAIGTVLALKDGWDTFQQNRGKYGDAHALADGVAHAAGTFSGAVVGAQVGAVIGSAIPIPVVGTVIGTVAGTIIGDAVGKGINHVWDKFSHGEWKLPKLW</sequence>
<evidence type="ECO:0000259" key="2">
    <source>
        <dbReference type="PROSITE" id="PS51756"/>
    </source>
</evidence>
<organism evidence="3 4">
    <name type="scientific">Streptococcus sanguinis</name>
    <dbReference type="NCBI Taxonomy" id="1305"/>
    <lineage>
        <taxon>Bacteria</taxon>
        <taxon>Bacillati</taxon>
        <taxon>Bacillota</taxon>
        <taxon>Bacilli</taxon>
        <taxon>Lactobacillales</taxon>
        <taxon>Streptococcaceae</taxon>
        <taxon>Streptococcus</taxon>
    </lineage>
</organism>
<evidence type="ECO:0000313" key="3">
    <source>
        <dbReference type="EMBL" id="VDY72780.1"/>
    </source>
</evidence>
<dbReference type="Pfam" id="PF04740">
    <property type="entry name" value="LXG"/>
    <property type="match status" value="1"/>
</dbReference>
<feature type="domain" description="LXG" evidence="2">
    <location>
        <begin position="1"/>
        <end position="234"/>
    </location>
</feature>
<dbReference type="Proteomes" id="UP000266918">
    <property type="component" value="Chromosome"/>
</dbReference>
<evidence type="ECO:0000313" key="4">
    <source>
        <dbReference type="Proteomes" id="UP000266918"/>
    </source>
</evidence>